<dbReference type="InterPro" id="IPR023214">
    <property type="entry name" value="HAD_sf"/>
</dbReference>
<dbReference type="Gene3D" id="1.10.150.240">
    <property type="entry name" value="Putative phosphatase, domain 2"/>
    <property type="match status" value="1"/>
</dbReference>
<dbReference type="AlphaFoldDB" id="A0A7C8NWG7"/>
<protein>
    <submittedName>
        <fullName evidence="2">Uncharacterized protein</fullName>
    </submittedName>
</protein>
<dbReference type="PANTHER" id="PTHR43434:SF1">
    <property type="entry name" value="PHOSPHOGLYCOLATE PHOSPHATASE"/>
    <property type="match status" value="1"/>
</dbReference>
<proteinExistence type="predicted"/>
<dbReference type="SUPFAM" id="SSF56784">
    <property type="entry name" value="HAD-like"/>
    <property type="match status" value="1"/>
</dbReference>
<name>A0A7C8NWG7_ORBOL</name>
<dbReference type="InterPro" id="IPR023198">
    <property type="entry name" value="PGP-like_dom2"/>
</dbReference>
<dbReference type="GO" id="GO:0008967">
    <property type="term" value="F:phosphoglycolate phosphatase activity"/>
    <property type="evidence" value="ECO:0007669"/>
    <property type="project" value="TreeGrafter"/>
</dbReference>
<dbReference type="Gene3D" id="3.40.50.1000">
    <property type="entry name" value="HAD superfamily/HAD-like"/>
    <property type="match status" value="1"/>
</dbReference>
<dbReference type="CDD" id="cd07505">
    <property type="entry name" value="HAD_BPGM-like"/>
    <property type="match status" value="1"/>
</dbReference>
<dbReference type="GO" id="GO:0006281">
    <property type="term" value="P:DNA repair"/>
    <property type="evidence" value="ECO:0007669"/>
    <property type="project" value="TreeGrafter"/>
</dbReference>
<evidence type="ECO:0000313" key="3">
    <source>
        <dbReference type="Proteomes" id="UP000475325"/>
    </source>
</evidence>
<dbReference type="Proteomes" id="UP000475325">
    <property type="component" value="Unassembled WGS sequence"/>
</dbReference>
<dbReference type="PANTHER" id="PTHR43434">
    <property type="entry name" value="PHOSPHOGLYCOLATE PHOSPHATASE"/>
    <property type="match status" value="1"/>
</dbReference>
<dbReference type="EMBL" id="WIQW01000002">
    <property type="protein sequence ID" value="KAF3112789.1"/>
    <property type="molecule type" value="Genomic_DNA"/>
</dbReference>
<dbReference type="Proteomes" id="UP000480548">
    <property type="component" value="Unassembled WGS sequence"/>
</dbReference>
<dbReference type="InterPro" id="IPR006439">
    <property type="entry name" value="HAD-SF_hydro_IA"/>
</dbReference>
<organism evidence="2 4">
    <name type="scientific">Orbilia oligospora</name>
    <name type="common">Nematode-trapping fungus</name>
    <name type="synonym">Arthrobotrys oligospora</name>
    <dbReference type="NCBI Taxonomy" id="2813651"/>
    <lineage>
        <taxon>Eukaryota</taxon>
        <taxon>Fungi</taxon>
        <taxon>Dikarya</taxon>
        <taxon>Ascomycota</taxon>
        <taxon>Pezizomycotina</taxon>
        <taxon>Orbiliomycetes</taxon>
        <taxon>Orbiliales</taxon>
        <taxon>Orbiliaceae</taxon>
        <taxon>Orbilia</taxon>
    </lineage>
</organism>
<evidence type="ECO:0000313" key="2">
    <source>
        <dbReference type="EMBL" id="KAF3142771.1"/>
    </source>
</evidence>
<sequence length="269" mass="29296">MDVDGPSKQAPVDKHASLPITQFLFDCDNTLVRSEEIAFDVCAELINNLLSKKCPSTTTNYTGRSLQSEFVGQNFAGMLRQIEGIYKFTLSPEEREGLINQEVTTITEELGKKAKPCANANEVLKELKDTGKYGFAVVSSSAGPRVLAALRKAGQMAFFDEKLIFSAMTSLPVPTSKPDPAIYKYACRKLGKDPKECIAVEDSVSGVRSAVAAGIKTVGYLGAYEPDEREAKGKDLKKYGVEYCIEDWRELESATEALGNSNVLVTNGV</sequence>
<dbReference type="InterPro" id="IPR036412">
    <property type="entry name" value="HAD-like_sf"/>
</dbReference>
<dbReference type="SFLD" id="SFLDG01129">
    <property type="entry name" value="C1.5:_HAD__Beta-PGM__Phosphata"/>
    <property type="match status" value="1"/>
</dbReference>
<accession>A0A7C8NWG7</accession>
<evidence type="ECO:0000313" key="1">
    <source>
        <dbReference type="EMBL" id="KAF3112789.1"/>
    </source>
</evidence>
<evidence type="ECO:0000313" key="4">
    <source>
        <dbReference type="Proteomes" id="UP000480548"/>
    </source>
</evidence>
<gene>
    <name evidence="1" type="ORF">TWF102_004185</name>
    <name evidence="2" type="ORF">TWF703_000274</name>
</gene>
<comment type="caution">
    <text evidence="2">The sequence shown here is derived from an EMBL/GenBank/DDBJ whole genome shotgun (WGS) entry which is preliminary data.</text>
</comment>
<reference evidence="3 4" key="1">
    <citation type="submission" date="2019-06" db="EMBL/GenBank/DDBJ databases">
        <authorList>
            <person name="Palmer J.M."/>
        </authorList>
    </citation>
    <scope>NUCLEOTIDE SEQUENCE [LARGE SCALE GENOMIC DNA]</scope>
    <source>
        <strain evidence="1 3">TWF102</strain>
        <strain evidence="2 4">TWF703</strain>
    </source>
</reference>
<dbReference type="NCBIfam" id="TIGR01509">
    <property type="entry name" value="HAD-SF-IA-v3"/>
    <property type="match status" value="1"/>
</dbReference>
<dbReference type="Pfam" id="PF00702">
    <property type="entry name" value="Hydrolase"/>
    <property type="match status" value="1"/>
</dbReference>
<dbReference type="EMBL" id="WIQZ01000010">
    <property type="protein sequence ID" value="KAF3142771.1"/>
    <property type="molecule type" value="Genomic_DNA"/>
</dbReference>
<dbReference type="InterPro" id="IPR050155">
    <property type="entry name" value="HAD-like_hydrolase_sf"/>
</dbReference>
<dbReference type="SFLD" id="SFLDS00003">
    <property type="entry name" value="Haloacid_Dehalogenase"/>
    <property type="match status" value="1"/>
</dbReference>